<feature type="compositionally biased region" description="Basic and acidic residues" evidence="1">
    <location>
        <begin position="27"/>
        <end position="37"/>
    </location>
</feature>
<dbReference type="CDD" id="cd05379">
    <property type="entry name" value="CAP_bacterial"/>
    <property type="match status" value="1"/>
</dbReference>
<dbReference type="RefSeq" id="WP_354644269.1">
    <property type="nucleotide sequence ID" value="NZ_CP159872.1"/>
</dbReference>
<feature type="chain" id="PRO_5043459594" evidence="2">
    <location>
        <begin position="18"/>
        <end position="263"/>
    </location>
</feature>
<dbReference type="InterPro" id="IPR014044">
    <property type="entry name" value="CAP_dom"/>
</dbReference>
<keyword evidence="2" id="KW-0732">Signal</keyword>
<feature type="compositionally biased region" description="Low complexity" evidence="1">
    <location>
        <begin position="53"/>
        <end position="135"/>
    </location>
</feature>
<evidence type="ECO:0000313" key="4">
    <source>
        <dbReference type="EMBL" id="XCM83333.1"/>
    </source>
</evidence>
<dbReference type="PANTHER" id="PTHR31157:SF1">
    <property type="entry name" value="SCP DOMAIN-CONTAINING PROTEIN"/>
    <property type="match status" value="1"/>
</dbReference>
<organism evidence="4">
    <name type="scientific">Kitasatospora camelliae</name>
    <dbReference type="NCBI Taxonomy" id="3156397"/>
    <lineage>
        <taxon>Bacteria</taxon>
        <taxon>Bacillati</taxon>
        <taxon>Actinomycetota</taxon>
        <taxon>Actinomycetes</taxon>
        <taxon>Kitasatosporales</taxon>
        <taxon>Streptomycetaceae</taxon>
        <taxon>Kitasatospora</taxon>
    </lineage>
</organism>
<name>A0AAU8K7C3_9ACTN</name>
<sequence>MAVALAMAVGTPSVAFACDQWSGGWGRQDRGHARATDQVRPVAWSTSTGRWDSASPRWQASPSASASATATATPTEAAPAPASPAPAGTAAAAVPTKAPSPTASQTPASRSATRTATPTPAAPTTAAPTTAAPAGSGLSAAASRVLALVNTERQKAGCGPVTANAKLTAAAQAHSQDMAAHATMTHTGSDGSTAGDRITRAGYAWSTYGENVAYGYSTPEAVMNGWMTSPGHKANILNCAFKEIGIGLAQPGNYWTQDFGTSR</sequence>
<dbReference type="KEGG" id="kcm:ABWK59_32600"/>
<feature type="domain" description="SCP" evidence="3">
    <location>
        <begin position="146"/>
        <end position="259"/>
    </location>
</feature>
<dbReference type="EMBL" id="CP159872">
    <property type="protein sequence ID" value="XCM83333.1"/>
    <property type="molecule type" value="Genomic_DNA"/>
</dbReference>
<dbReference type="Gene3D" id="3.40.33.10">
    <property type="entry name" value="CAP"/>
    <property type="match status" value="1"/>
</dbReference>
<accession>A0AAU8K7C3</accession>
<protein>
    <submittedName>
        <fullName evidence="4">CAP domain-containing protein</fullName>
    </submittedName>
</protein>
<dbReference type="InterPro" id="IPR035940">
    <property type="entry name" value="CAP_sf"/>
</dbReference>
<dbReference type="AlphaFoldDB" id="A0AAU8K7C3"/>
<dbReference type="Pfam" id="PF00188">
    <property type="entry name" value="CAP"/>
    <property type="match status" value="1"/>
</dbReference>
<feature type="signal peptide" evidence="2">
    <location>
        <begin position="1"/>
        <end position="17"/>
    </location>
</feature>
<gene>
    <name evidence="4" type="ORF">ABWK59_32600</name>
</gene>
<reference evidence="4" key="1">
    <citation type="submission" date="2024-06" db="EMBL/GenBank/DDBJ databases">
        <title>The genome sequences of Kitasatospora sp. strain HUAS MG31.</title>
        <authorList>
            <person name="Mo P."/>
        </authorList>
    </citation>
    <scope>NUCLEOTIDE SEQUENCE</scope>
    <source>
        <strain evidence="4">HUAS MG31</strain>
    </source>
</reference>
<evidence type="ECO:0000256" key="2">
    <source>
        <dbReference type="SAM" id="SignalP"/>
    </source>
</evidence>
<evidence type="ECO:0000256" key="1">
    <source>
        <dbReference type="SAM" id="MobiDB-lite"/>
    </source>
</evidence>
<proteinExistence type="predicted"/>
<feature type="region of interest" description="Disordered" evidence="1">
    <location>
        <begin position="26"/>
        <end position="135"/>
    </location>
</feature>
<dbReference type="SUPFAM" id="SSF55797">
    <property type="entry name" value="PR-1-like"/>
    <property type="match status" value="1"/>
</dbReference>
<dbReference type="PANTHER" id="PTHR31157">
    <property type="entry name" value="SCP DOMAIN-CONTAINING PROTEIN"/>
    <property type="match status" value="1"/>
</dbReference>
<evidence type="ECO:0000259" key="3">
    <source>
        <dbReference type="Pfam" id="PF00188"/>
    </source>
</evidence>